<reference evidence="1" key="2">
    <citation type="submission" date="2019-06" db="EMBL/GenBank/DDBJ databases">
        <title>Genomics analysis of Aphanomyces spp. identifies a new class of oomycete effector associated with host adaptation.</title>
        <authorList>
            <person name="Gaulin E."/>
        </authorList>
    </citation>
    <scope>NUCLEOTIDE SEQUENCE</scope>
    <source>
        <strain evidence="1">CBS 578.67</strain>
    </source>
</reference>
<dbReference type="Proteomes" id="UP000332933">
    <property type="component" value="Unassembled WGS sequence"/>
</dbReference>
<dbReference type="AlphaFoldDB" id="A0A485K9M1"/>
<dbReference type="PANTHER" id="PTHR33129:SF1">
    <property type="entry name" value="ATP-BINDING PROTEIN"/>
    <property type="match status" value="1"/>
</dbReference>
<dbReference type="InterPro" id="IPR052980">
    <property type="entry name" value="Crinkler_effector"/>
</dbReference>
<evidence type="ECO:0000313" key="2">
    <source>
        <dbReference type="EMBL" id="VFT80256.1"/>
    </source>
</evidence>
<evidence type="ECO:0000313" key="1">
    <source>
        <dbReference type="EMBL" id="KAF0716009.1"/>
    </source>
</evidence>
<accession>A0A485K9M1</accession>
<name>A0A485K9M1_9STRA</name>
<dbReference type="OrthoDB" id="104224at2759"/>
<sequence length="379" mass="42432">MASHRLVWFLLVDGQGKAYNGTTASSVDIPSSYVIDQFRKDVKAEYADSHLKGIAPSDLQVYANKAAFDAENPVPLRSSAVLTGLGSDEDDALMVVVPSHDLVAVSAQFPPSKKQRILVSSVLFKAFKNATLDGQCIISADGMLLPYPNEQLQKIFVRTCYDDIFTLFQIKIQDGRKNFGISGTPGIGKSLFFVYILYRLVTQQSSFKPKRIVYQTALEIRIFDLEVCSVCGVERTDIWNLVEDPGTFYIIDGKDSVPVPSLCVVLFIASPRSVQYQEFVKQRKAQEWFLPVWTLNELYKCREECYPHFNITTLDDRYRIFGGVARPAFHPDGAKMFDGMNASLADVNAVQSVRNIATPTRIYQTAHMLLHIIVSDDGN</sequence>
<keyword evidence="3" id="KW-1185">Reference proteome</keyword>
<evidence type="ECO:0000313" key="3">
    <source>
        <dbReference type="Proteomes" id="UP000332933"/>
    </source>
</evidence>
<protein>
    <submittedName>
        <fullName evidence="2">Aste57867_3077 protein</fullName>
    </submittedName>
</protein>
<reference evidence="2 3" key="1">
    <citation type="submission" date="2019-03" db="EMBL/GenBank/DDBJ databases">
        <authorList>
            <person name="Gaulin E."/>
            <person name="Dumas B."/>
        </authorList>
    </citation>
    <scope>NUCLEOTIDE SEQUENCE [LARGE SCALE GENOMIC DNA]</scope>
    <source>
        <strain evidence="2">CBS 568.67</strain>
    </source>
</reference>
<gene>
    <name evidence="2" type="primary">Aste57867_3077</name>
    <name evidence="1" type="ORF">As57867_003068</name>
    <name evidence="2" type="ORF">ASTE57867_3077</name>
</gene>
<proteinExistence type="predicted"/>
<dbReference type="EMBL" id="CAADRA010000474">
    <property type="protein sequence ID" value="VFT80256.1"/>
    <property type="molecule type" value="Genomic_DNA"/>
</dbReference>
<dbReference type="PANTHER" id="PTHR33129">
    <property type="entry name" value="PROTEIN KINASE DOMAIN-CONTAINING PROTEIN-RELATED"/>
    <property type="match status" value="1"/>
</dbReference>
<dbReference type="EMBL" id="VJMH01000474">
    <property type="protein sequence ID" value="KAF0716009.1"/>
    <property type="molecule type" value="Genomic_DNA"/>
</dbReference>
<organism evidence="2 3">
    <name type="scientific">Aphanomyces stellatus</name>
    <dbReference type="NCBI Taxonomy" id="120398"/>
    <lineage>
        <taxon>Eukaryota</taxon>
        <taxon>Sar</taxon>
        <taxon>Stramenopiles</taxon>
        <taxon>Oomycota</taxon>
        <taxon>Saprolegniomycetes</taxon>
        <taxon>Saprolegniales</taxon>
        <taxon>Verrucalvaceae</taxon>
        <taxon>Aphanomyces</taxon>
    </lineage>
</organism>